<evidence type="ECO:0000313" key="3">
    <source>
        <dbReference type="Proteomes" id="UP000190675"/>
    </source>
</evidence>
<evidence type="ECO:0000313" key="2">
    <source>
        <dbReference type="EMBL" id="SHH65235.1"/>
    </source>
</evidence>
<reference evidence="2 3" key="1">
    <citation type="submission" date="2016-11" db="EMBL/GenBank/DDBJ databases">
        <authorList>
            <person name="Jaros S."/>
            <person name="Januszkiewicz K."/>
            <person name="Wedrychowicz H."/>
        </authorList>
    </citation>
    <scope>NUCLEOTIDE SEQUENCE [LARGE SCALE GENOMIC DNA]</scope>
    <source>
        <strain evidence="2 3">GAS242</strain>
    </source>
</reference>
<accession>A0A1M5UQD4</accession>
<keyword evidence="1" id="KW-1133">Transmembrane helix</keyword>
<gene>
    <name evidence="2" type="ORF">SAMN05444169_8582</name>
</gene>
<keyword evidence="1" id="KW-0812">Transmembrane</keyword>
<dbReference type="EMBL" id="LT670818">
    <property type="protein sequence ID" value="SHH65235.1"/>
    <property type="molecule type" value="Genomic_DNA"/>
</dbReference>
<evidence type="ECO:0000256" key="1">
    <source>
        <dbReference type="SAM" id="Phobius"/>
    </source>
</evidence>
<feature type="transmembrane region" description="Helical" evidence="1">
    <location>
        <begin position="6"/>
        <end position="24"/>
    </location>
</feature>
<sequence>MTLRRAFSFCAGLAVAVVFHYALYRIAQPVTPFIYVVF</sequence>
<protein>
    <submittedName>
        <fullName evidence="2">Uncharacterized protein</fullName>
    </submittedName>
</protein>
<proteinExistence type="predicted"/>
<dbReference type="Proteomes" id="UP000190675">
    <property type="component" value="Chromosome I"/>
</dbReference>
<keyword evidence="1" id="KW-0472">Membrane</keyword>
<dbReference type="AlphaFoldDB" id="A0A1M5UQD4"/>
<organism evidence="2 3">
    <name type="scientific">Bradyrhizobium erythrophlei</name>
    <dbReference type="NCBI Taxonomy" id="1437360"/>
    <lineage>
        <taxon>Bacteria</taxon>
        <taxon>Pseudomonadati</taxon>
        <taxon>Pseudomonadota</taxon>
        <taxon>Alphaproteobacteria</taxon>
        <taxon>Hyphomicrobiales</taxon>
        <taxon>Nitrobacteraceae</taxon>
        <taxon>Bradyrhizobium</taxon>
    </lineage>
</organism>
<name>A0A1M5UQD4_9BRAD</name>